<dbReference type="GeneID" id="19184120"/>
<dbReference type="AlphaFoldDB" id="W9VMH8"/>
<feature type="compositionally biased region" description="Polar residues" evidence="1">
    <location>
        <begin position="108"/>
        <end position="124"/>
    </location>
</feature>
<dbReference type="Proteomes" id="UP000019473">
    <property type="component" value="Unassembled WGS sequence"/>
</dbReference>
<keyword evidence="3" id="KW-1185">Reference proteome</keyword>
<accession>W9VMH8</accession>
<evidence type="ECO:0000256" key="1">
    <source>
        <dbReference type="SAM" id="MobiDB-lite"/>
    </source>
</evidence>
<dbReference type="EMBL" id="AMGW01000007">
    <property type="protein sequence ID" value="EXJ54220.1"/>
    <property type="molecule type" value="Genomic_DNA"/>
</dbReference>
<reference evidence="2 3" key="1">
    <citation type="submission" date="2013-03" db="EMBL/GenBank/DDBJ databases">
        <title>The Genome Sequence of Cladophialophora yegresii CBS 114405.</title>
        <authorList>
            <consortium name="The Broad Institute Genomics Platform"/>
            <person name="Cuomo C."/>
            <person name="de Hoog S."/>
            <person name="Gorbushina A."/>
            <person name="Walker B."/>
            <person name="Young S.K."/>
            <person name="Zeng Q."/>
            <person name="Gargeya S."/>
            <person name="Fitzgerald M."/>
            <person name="Haas B."/>
            <person name="Abouelleil A."/>
            <person name="Allen A.W."/>
            <person name="Alvarado L."/>
            <person name="Arachchi H.M."/>
            <person name="Berlin A.M."/>
            <person name="Chapman S.B."/>
            <person name="Gainer-Dewar J."/>
            <person name="Goldberg J."/>
            <person name="Griggs A."/>
            <person name="Gujja S."/>
            <person name="Hansen M."/>
            <person name="Howarth C."/>
            <person name="Imamovic A."/>
            <person name="Ireland A."/>
            <person name="Larimer J."/>
            <person name="McCowan C."/>
            <person name="Murphy C."/>
            <person name="Pearson M."/>
            <person name="Poon T.W."/>
            <person name="Priest M."/>
            <person name="Roberts A."/>
            <person name="Saif S."/>
            <person name="Shea T."/>
            <person name="Sisk P."/>
            <person name="Sykes S."/>
            <person name="Wortman J."/>
            <person name="Nusbaum C."/>
            <person name="Birren B."/>
        </authorList>
    </citation>
    <scope>NUCLEOTIDE SEQUENCE [LARGE SCALE GENOMIC DNA]</scope>
    <source>
        <strain evidence="2 3">CBS 114405</strain>
    </source>
</reference>
<proteinExistence type="predicted"/>
<dbReference type="STRING" id="1182544.W9VMH8"/>
<dbReference type="VEuPathDB" id="FungiDB:A1O7_09557"/>
<evidence type="ECO:0000313" key="2">
    <source>
        <dbReference type="EMBL" id="EXJ54220.1"/>
    </source>
</evidence>
<dbReference type="OrthoDB" id="4157276at2759"/>
<name>W9VMH8_9EURO</name>
<gene>
    <name evidence="2" type="ORF">A1O7_09557</name>
</gene>
<feature type="region of interest" description="Disordered" evidence="1">
    <location>
        <begin position="93"/>
        <end position="140"/>
    </location>
</feature>
<dbReference type="eggNOG" id="ENOG502RQ4A">
    <property type="taxonomic scope" value="Eukaryota"/>
</dbReference>
<sequence length="491" mass="56117">MNRRQGFQRPQGQNNTNKRYGNQNSSGINQQYNQQQQNTVPVPNMWQPYGGSQQQQQQQQSATLADYMRGTWNNPAPPIQPYGAMNLPMPAAAPAYPPATPTRATPGQHGSQTPRGPASRSGNNALRPPRARAPVPTSDPHMRVPANYLFPQVAEQIGEGLGSGRNWLVIRVGTTEPVLRAPLLIARCKRDPINQQIGTPYPTANDVIPAGTSLRQVCQRFPRHVWGDMLRIFLSEQWDARRIWDMLPQNMRNNSSNRPWNYLQAAMGREVDTMMQEETGVRRVPLKKARTPTPTPEVGAALLLRDSNMINDAEMISEPIMVRDEGGYLGDHEVAASIDWSNEETFTLLQLEVLTRTYKSWALHAQTALMSVQYSRANDAMVRRFYGKRHTEYHQWMLAEYRRLIGPIQPADALEIHRLIWEALHPRQPGEALVTYQTRAEWHAMRNYAGVVQRLWKWTEKDYWELVGGEPEEEVPGWESEATWRWTQPDF</sequence>
<dbReference type="RefSeq" id="XP_007761735.1">
    <property type="nucleotide sequence ID" value="XM_007763545.1"/>
</dbReference>
<organism evidence="2 3">
    <name type="scientific">Cladophialophora yegresii CBS 114405</name>
    <dbReference type="NCBI Taxonomy" id="1182544"/>
    <lineage>
        <taxon>Eukaryota</taxon>
        <taxon>Fungi</taxon>
        <taxon>Dikarya</taxon>
        <taxon>Ascomycota</taxon>
        <taxon>Pezizomycotina</taxon>
        <taxon>Eurotiomycetes</taxon>
        <taxon>Chaetothyriomycetidae</taxon>
        <taxon>Chaetothyriales</taxon>
        <taxon>Herpotrichiellaceae</taxon>
        <taxon>Cladophialophora</taxon>
    </lineage>
</organism>
<feature type="region of interest" description="Disordered" evidence="1">
    <location>
        <begin position="1"/>
        <end position="63"/>
    </location>
</feature>
<comment type="caution">
    <text evidence="2">The sequence shown here is derived from an EMBL/GenBank/DDBJ whole genome shotgun (WGS) entry which is preliminary data.</text>
</comment>
<feature type="compositionally biased region" description="Low complexity" evidence="1">
    <location>
        <begin position="20"/>
        <end position="38"/>
    </location>
</feature>
<protein>
    <submittedName>
        <fullName evidence="2">Uncharacterized protein</fullName>
    </submittedName>
</protein>
<dbReference type="HOGENOM" id="CLU_555482_0_0_1"/>
<feature type="compositionally biased region" description="Low complexity" evidence="1">
    <location>
        <begin position="125"/>
        <end position="134"/>
    </location>
</feature>
<evidence type="ECO:0000313" key="3">
    <source>
        <dbReference type="Proteomes" id="UP000019473"/>
    </source>
</evidence>
<feature type="compositionally biased region" description="Polar residues" evidence="1">
    <location>
        <begin position="8"/>
        <end position="19"/>
    </location>
</feature>